<evidence type="ECO:0000313" key="1">
    <source>
        <dbReference type="EMBL" id="OBQ43607.1"/>
    </source>
</evidence>
<comment type="caution">
    <text evidence="1">The sequence shown here is derived from an EMBL/GenBank/DDBJ whole genome shotgun (WGS) entry which is preliminary data.</text>
</comment>
<dbReference type="AlphaFoldDB" id="A0A1B7X2L5"/>
<name>A0A1B7X2L5_APHFL</name>
<protein>
    <submittedName>
        <fullName evidence="1">Uncharacterized protein</fullName>
    </submittedName>
</protein>
<dbReference type="Proteomes" id="UP000092093">
    <property type="component" value="Unassembled WGS sequence"/>
</dbReference>
<dbReference type="EMBL" id="LJOW01000048">
    <property type="protein sequence ID" value="OBQ43607.1"/>
    <property type="molecule type" value="Genomic_DNA"/>
</dbReference>
<evidence type="ECO:0000313" key="2">
    <source>
        <dbReference type="Proteomes" id="UP000092093"/>
    </source>
</evidence>
<organism evidence="1 2">
    <name type="scientific">Aphanizomenon flos-aquae WA102</name>
    <dbReference type="NCBI Taxonomy" id="1710896"/>
    <lineage>
        <taxon>Bacteria</taxon>
        <taxon>Bacillati</taxon>
        <taxon>Cyanobacteriota</taxon>
        <taxon>Cyanophyceae</taxon>
        <taxon>Nostocales</taxon>
        <taxon>Aphanizomenonaceae</taxon>
        <taxon>Aphanizomenon</taxon>
    </lineage>
</organism>
<accession>A0A1B7X2L5</accession>
<reference evidence="1 2" key="1">
    <citation type="submission" date="2015-09" db="EMBL/GenBank/DDBJ databases">
        <title>Aphanizomenon flos-aquae WA102.</title>
        <authorList>
            <person name="Driscoll C."/>
        </authorList>
    </citation>
    <scope>NUCLEOTIDE SEQUENCE [LARGE SCALE GENOMIC DNA]</scope>
    <source>
        <strain evidence="1">WA102</strain>
    </source>
</reference>
<proteinExistence type="predicted"/>
<gene>
    <name evidence="1" type="ORF">AN484_11415</name>
</gene>
<sequence>MIICLIETYKYSWEGQGEMYIIDTSLLSSEPFRSFLESAPSSLYIGDGEFCTSEKLGWSWQYESDIQRAVVKPPQLVEKLVSVTFDNLAE</sequence>